<dbReference type="GO" id="GO:0042910">
    <property type="term" value="F:xenobiotic transmembrane transporter activity"/>
    <property type="evidence" value="ECO:0007669"/>
    <property type="project" value="TreeGrafter"/>
</dbReference>
<dbReference type="PANTHER" id="PTHR32063:SF0">
    <property type="entry name" value="SWARMING MOTILITY PROTEIN SWRC"/>
    <property type="match status" value="1"/>
</dbReference>
<dbReference type="GO" id="GO:0005886">
    <property type="term" value="C:plasma membrane"/>
    <property type="evidence" value="ECO:0007669"/>
    <property type="project" value="TreeGrafter"/>
</dbReference>
<proteinExistence type="predicted"/>
<keyword evidence="1" id="KW-0472">Membrane</keyword>
<feature type="transmembrane region" description="Helical" evidence="1">
    <location>
        <begin position="102"/>
        <end position="122"/>
    </location>
</feature>
<dbReference type="Gene3D" id="3.30.2090.10">
    <property type="entry name" value="Multidrug efflux transporter AcrB TolC docking domain, DN and DC subdomains"/>
    <property type="match status" value="1"/>
</dbReference>
<dbReference type="SUPFAM" id="SSF82866">
    <property type="entry name" value="Multidrug efflux transporter AcrB transmembrane domain"/>
    <property type="match status" value="1"/>
</dbReference>
<protein>
    <submittedName>
        <fullName evidence="2">Efflux RND transporter permease subunit</fullName>
    </submittedName>
</protein>
<dbReference type="Proteomes" id="UP000530514">
    <property type="component" value="Unassembled WGS sequence"/>
</dbReference>
<dbReference type="InterPro" id="IPR027463">
    <property type="entry name" value="AcrB_DN_DC_subdom"/>
</dbReference>
<keyword evidence="1" id="KW-1133">Transmembrane helix</keyword>
<keyword evidence="1" id="KW-0812">Transmembrane</keyword>
<feature type="transmembrane region" description="Helical" evidence="1">
    <location>
        <begin position="154"/>
        <end position="175"/>
    </location>
</feature>
<dbReference type="PANTHER" id="PTHR32063">
    <property type="match status" value="1"/>
</dbReference>
<evidence type="ECO:0000256" key="1">
    <source>
        <dbReference type="SAM" id="Phobius"/>
    </source>
</evidence>
<organism evidence="2 3">
    <name type="scientific">Thermoactinomyces daqus</name>
    <dbReference type="NCBI Taxonomy" id="1329516"/>
    <lineage>
        <taxon>Bacteria</taxon>
        <taxon>Bacillati</taxon>
        <taxon>Bacillota</taxon>
        <taxon>Bacilli</taxon>
        <taxon>Bacillales</taxon>
        <taxon>Thermoactinomycetaceae</taxon>
        <taxon>Thermoactinomyces</taxon>
    </lineage>
</organism>
<dbReference type="EMBL" id="JACEIP010000016">
    <property type="protein sequence ID" value="MBA4543446.1"/>
    <property type="molecule type" value="Genomic_DNA"/>
</dbReference>
<dbReference type="Gene3D" id="1.20.1640.10">
    <property type="entry name" value="Multidrug efflux transporter AcrB transmembrane domain"/>
    <property type="match status" value="1"/>
</dbReference>
<keyword evidence="3" id="KW-1185">Reference proteome</keyword>
<dbReference type="PRINTS" id="PR00702">
    <property type="entry name" value="ACRIFLAVINRP"/>
</dbReference>
<dbReference type="OrthoDB" id="9757876at2"/>
<evidence type="ECO:0000313" key="2">
    <source>
        <dbReference type="EMBL" id="MBA4543446.1"/>
    </source>
</evidence>
<reference evidence="2 3" key="1">
    <citation type="submission" date="2020-07" db="EMBL/GenBank/DDBJ databases">
        <authorList>
            <person name="Feng H."/>
        </authorList>
    </citation>
    <scope>NUCLEOTIDE SEQUENCE [LARGE SCALE GENOMIC DNA]</scope>
    <source>
        <strain evidence="3">s-11</strain>
    </source>
</reference>
<accession>A0A7W1XBA3</accession>
<dbReference type="AlphaFoldDB" id="A0A7W1XBA3"/>
<dbReference type="InterPro" id="IPR001036">
    <property type="entry name" value="Acrflvin-R"/>
</dbReference>
<comment type="caution">
    <text evidence="2">The sequence shown here is derived from an EMBL/GenBank/DDBJ whole genome shotgun (WGS) entry which is preliminary data.</text>
</comment>
<feature type="transmembrane region" description="Helical" evidence="1">
    <location>
        <begin position="129"/>
        <end position="148"/>
    </location>
</feature>
<sequence length="238" mass="25858">MSIKSYDINNSVYLLKIYIPFSNGQLIPLSQVATLKKINKPNVLYHLIGTNYAVITDKVADNQLGNVTTAAKKVLNRLYLPAHAKVNFNGAAEQQSQIFPQFAMALLIAMGIVYFVMVVTFVEGRSPFAILFSLPMALIGSILGLFLSGELLSIPSLIGALMLIGIVVTNAIILIDRAKTQWQQGKSIREALIDAGTVRFRPIWMTALCTMFALLPLALDFAEGGLIVITGGLFSSPP</sequence>
<dbReference type="Pfam" id="PF00873">
    <property type="entry name" value="ACR_tran"/>
    <property type="match status" value="1"/>
</dbReference>
<dbReference type="Gene3D" id="3.30.70.1440">
    <property type="entry name" value="Multidrug efflux transporter AcrB pore domain"/>
    <property type="match status" value="1"/>
</dbReference>
<name>A0A7W1XBA3_9BACL</name>
<evidence type="ECO:0000313" key="3">
    <source>
        <dbReference type="Proteomes" id="UP000530514"/>
    </source>
</evidence>
<gene>
    <name evidence="2" type="ORF">H1164_11115</name>
</gene>
<feature type="transmembrane region" description="Helical" evidence="1">
    <location>
        <begin position="208"/>
        <end position="234"/>
    </location>
</feature>